<dbReference type="InterPro" id="IPR004573">
    <property type="entry name" value="rRNA_ssu_MeTfrase_B"/>
</dbReference>
<evidence type="ECO:0000259" key="15">
    <source>
        <dbReference type="PROSITE" id="PS51686"/>
    </source>
</evidence>
<dbReference type="Gene3D" id="1.10.940.10">
    <property type="entry name" value="NusB-like"/>
    <property type="match status" value="1"/>
</dbReference>
<keyword evidence="17" id="KW-1185">Reference proteome</keyword>
<dbReference type="Pfam" id="PF01029">
    <property type="entry name" value="NusB"/>
    <property type="match status" value="1"/>
</dbReference>
<protein>
    <recommendedName>
        <fullName evidence="4">16S rRNA (cytosine(967)-C(5))-methyltransferase</fullName>
        <ecNumber evidence="4">2.1.1.176</ecNumber>
    </recommendedName>
    <alternativeName>
        <fullName evidence="11">16S rRNA m5C967 methyltransferase</fullName>
    </alternativeName>
    <alternativeName>
        <fullName evidence="12">rRNA (cytosine-C(5)-)-methyltransferase RsmB</fullName>
    </alternativeName>
</protein>
<dbReference type="GO" id="GO:0003723">
    <property type="term" value="F:RNA binding"/>
    <property type="evidence" value="ECO:0007669"/>
    <property type="project" value="UniProtKB-UniRule"/>
</dbReference>
<dbReference type="FunFam" id="3.40.50.150:FF:000022">
    <property type="entry name" value="Ribosomal RNA small subunit methyltransferase B"/>
    <property type="match status" value="1"/>
</dbReference>
<evidence type="ECO:0000256" key="2">
    <source>
        <dbReference type="ARBA" id="ARBA00004496"/>
    </source>
</evidence>
<feature type="binding site" evidence="14">
    <location>
        <begin position="248"/>
        <end position="254"/>
    </location>
    <ligand>
        <name>S-adenosyl-L-methionine</name>
        <dbReference type="ChEBI" id="CHEBI:59789"/>
    </ligand>
</feature>
<sequence>MNTRAIAAGILAQVAVEGEFLTSALSAALPQIPKDNDRAFVQALCYGVARWYWRLDRILALLTHKPIKDAEVRMLALLGLYQLKYTRVKPHAAVAETVAAVGPKVWAKPLLNGVLRNYQREQDRLEAEADTDESAALAHPGWLIRQLRKDWPAHYADTLHHNNAAPPLALRVNLARNSREAYLERLAEAGIAAVAAAVGAGAIIVETPVPVEKLPGFAEGAVSVQDVAAQLAAPLLGLAAGQRVLDVCAAPGGKTAHLLEARPDLAEVVAIDISSERLTRVHGNLQRLGLAATVLVGDATQPESWWDGRRFDRILVDAPCSATGVIRRHPDIKLLRRATDIAELAAAQARILEAMWPLLAPGGRLLYATCSVLKRENEQRIAAFLDAHPEARERPIMADWGIPARHGRQILAGQNGMDGFYYALLERA</sequence>
<organism evidence="16 17">
    <name type="scientific">Methylomagnum ishizawai</name>
    <dbReference type="NCBI Taxonomy" id="1760988"/>
    <lineage>
        <taxon>Bacteria</taxon>
        <taxon>Pseudomonadati</taxon>
        <taxon>Pseudomonadota</taxon>
        <taxon>Gammaproteobacteria</taxon>
        <taxon>Methylococcales</taxon>
        <taxon>Methylococcaceae</taxon>
        <taxon>Methylomagnum</taxon>
    </lineage>
</organism>
<evidence type="ECO:0000256" key="6">
    <source>
        <dbReference type="ARBA" id="ARBA00022552"/>
    </source>
</evidence>
<keyword evidence="10 14" id="KW-0694">RNA-binding</keyword>
<dbReference type="PRINTS" id="PR02008">
    <property type="entry name" value="RCMTFAMILY"/>
</dbReference>
<evidence type="ECO:0000256" key="4">
    <source>
        <dbReference type="ARBA" id="ARBA00012140"/>
    </source>
</evidence>
<evidence type="ECO:0000256" key="3">
    <source>
        <dbReference type="ARBA" id="ARBA00007494"/>
    </source>
</evidence>
<dbReference type="InterPro" id="IPR006027">
    <property type="entry name" value="NusB_RsmB_TIM44"/>
</dbReference>
<dbReference type="EMBL" id="FXAM01000001">
    <property type="protein sequence ID" value="SMF94140.1"/>
    <property type="molecule type" value="Genomic_DNA"/>
</dbReference>
<dbReference type="Pfam" id="PF01189">
    <property type="entry name" value="Methyltr_RsmB-F"/>
    <property type="match status" value="1"/>
</dbReference>
<evidence type="ECO:0000256" key="1">
    <source>
        <dbReference type="ARBA" id="ARBA00002724"/>
    </source>
</evidence>
<feature type="binding site" evidence="14">
    <location>
        <position position="298"/>
    </location>
    <ligand>
        <name>S-adenosyl-L-methionine</name>
        <dbReference type="ChEBI" id="CHEBI:59789"/>
    </ligand>
</feature>
<proteinExistence type="inferred from homology"/>
<comment type="catalytic activity">
    <reaction evidence="13">
        <text>cytidine(967) in 16S rRNA + S-adenosyl-L-methionine = 5-methylcytidine(967) in 16S rRNA + S-adenosyl-L-homocysteine + H(+)</text>
        <dbReference type="Rhea" id="RHEA:42748"/>
        <dbReference type="Rhea" id="RHEA-COMP:10219"/>
        <dbReference type="Rhea" id="RHEA-COMP:10220"/>
        <dbReference type="ChEBI" id="CHEBI:15378"/>
        <dbReference type="ChEBI" id="CHEBI:57856"/>
        <dbReference type="ChEBI" id="CHEBI:59789"/>
        <dbReference type="ChEBI" id="CHEBI:74483"/>
        <dbReference type="ChEBI" id="CHEBI:82748"/>
        <dbReference type="EC" id="2.1.1.176"/>
    </reaction>
</comment>
<dbReference type="PANTHER" id="PTHR22807">
    <property type="entry name" value="NOP2 YEAST -RELATED NOL1/NOP2/FMU SUN DOMAIN-CONTAINING"/>
    <property type="match status" value="1"/>
</dbReference>
<dbReference type="InterPro" id="IPR049560">
    <property type="entry name" value="MeTrfase_RsmB-F_NOP2_cat"/>
</dbReference>
<evidence type="ECO:0000256" key="8">
    <source>
        <dbReference type="ARBA" id="ARBA00022679"/>
    </source>
</evidence>
<gene>
    <name evidence="16" type="ORF">SAMN02949497_1447</name>
</gene>
<evidence type="ECO:0000313" key="17">
    <source>
        <dbReference type="Proteomes" id="UP000192923"/>
    </source>
</evidence>
<dbReference type="AlphaFoldDB" id="A0A1Y6CV98"/>
<dbReference type="PROSITE" id="PS51686">
    <property type="entry name" value="SAM_MT_RSMB_NOP"/>
    <property type="match status" value="1"/>
</dbReference>
<evidence type="ECO:0000256" key="5">
    <source>
        <dbReference type="ARBA" id="ARBA00022490"/>
    </source>
</evidence>
<dbReference type="SUPFAM" id="SSF48013">
    <property type="entry name" value="NusB-like"/>
    <property type="match status" value="1"/>
</dbReference>
<comment type="function">
    <text evidence="1">Specifically methylates the cytosine at position 967 (m5C967) of 16S rRNA.</text>
</comment>
<keyword evidence="5" id="KW-0963">Cytoplasm</keyword>
<evidence type="ECO:0000256" key="7">
    <source>
        <dbReference type="ARBA" id="ARBA00022603"/>
    </source>
</evidence>
<dbReference type="InterPro" id="IPR054728">
    <property type="entry name" value="RsmB-like_ferredoxin"/>
</dbReference>
<dbReference type="SUPFAM" id="SSF53335">
    <property type="entry name" value="S-adenosyl-L-methionine-dependent methyltransferases"/>
    <property type="match status" value="1"/>
</dbReference>
<dbReference type="GO" id="GO:0009383">
    <property type="term" value="F:rRNA (cytosine-C5-)-methyltransferase activity"/>
    <property type="evidence" value="ECO:0007669"/>
    <property type="project" value="TreeGrafter"/>
</dbReference>
<dbReference type="NCBIfam" id="NF008149">
    <property type="entry name" value="PRK10901.1"/>
    <property type="match status" value="1"/>
</dbReference>
<keyword evidence="7 14" id="KW-0489">Methyltransferase</keyword>
<reference evidence="16 17" key="1">
    <citation type="submission" date="2016-12" db="EMBL/GenBank/DDBJ databases">
        <authorList>
            <person name="Song W.-J."/>
            <person name="Kurnit D.M."/>
        </authorList>
    </citation>
    <scope>NUCLEOTIDE SEQUENCE [LARGE SCALE GENOMIC DNA]</scope>
    <source>
        <strain evidence="16 17">175</strain>
    </source>
</reference>
<dbReference type="OrthoDB" id="9810297at2"/>
<dbReference type="CDD" id="cd02440">
    <property type="entry name" value="AdoMet_MTases"/>
    <property type="match status" value="1"/>
</dbReference>
<evidence type="ECO:0000256" key="11">
    <source>
        <dbReference type="ARBA" id="ARBA00030399"/>
    </source>
</evidence>
<feature type="binding site" evidence="14">
    <location>
        <position position="272"/>
    </location>
    <ligand>
        <name>S-adenosyl-L-methionine</name>
        <dbReference type="ChEBI" id="CHEBI:59789"/>
    </ligand>
</feature>
<dbReference type="Gene3D" id="3.40.50.150">
    <property type="entry name" value="Vaccinia Virus protein VP39"/>
    <property type="match status" value="1"/>
</dbReference>
<comment type="subcellular location">
    <subcellularLocation>
        <location evidence="2">Cytoplasm</location>
    </subcellularLocation>
</comment>
<evidence type="ECO:0000256" key="14">
    <source>
        <dbReference type="PROSITE-ProRule" id="PRU01023"/>
    </source>
</evidence>
<dbReference type="Proteomes" id="UP000192923">
    <property type="component" value="Unassembled WGS sequence"/>
</dbReference>
<dbReference type="GO" id="GO:0006355">
    <property type="term" value="P:regulation of DNA-templated transcription"/>
    <property type="evidence" value="ECO:0007669"/>
    <property type="project" value="InterPro"/>
</dbReference>
<feature type="binding site" evidence="14">
    <location>
        <position position="317"/>
    </location>
    <ligand>
        <name>S-adenosyl-L-methionine</name>
        <dbReference type="ChEBI" id="CHEBI:59789"/>
    </ligand>
</feature>
<dbReference type="GO" id="GO:0070475">
    <property type="term" value="P:rRNA base methylation"/>
    <property type="evidence" value="ECO:0007669"/>
    <property type="project" value="TreeGrafter"/>
</dbReference>
<dbReference type="Pfam" id="PF22458">
    <property type="entry name" value="RsmF-B_ferredox"/>
    <property type="match status" value="1"/>
</dbReference>
<dbReference type="InterPro" id="IPR023267">
    <property type="entry name" value="RCMT"/>
</dbReference>
<dbReference type="InterPro" id="IPR029063">
    <property type="entry name" value="SAM-dependent_MTases_sf"/>
</dbReference>
<dbReference type="STRING" id="1760988.SAMN02949497_1447"/>
<evidence type="ECO:0000256" key="12">
    <source>
        <dbReference type="ARBA" id="ARBA00031088"/>
    </source>
</evidence>
<keyword evidence="9 14" id="KW-0949">S-adenosyl-L-methionine</keyword>
<dbReference type="GO" id="GO:0005829">
    <property type="term" value="C:cytosol"/>
    <property type="evidence" value="ECO:0007669"/>
    <property type="project" value="TreeGrafter"/>
</dbReference>
<evidence type="ECO:0000313" key="16">
    <source>
        <dbReference type="EMBL" id="SMF94140.1"/>
    </source>
</evidence>
<dbReference type="FunFam" id="3.30.70.1170:FF:000002">
    <property type="entry name" value="Ribosomal RNA small subunit methyltransferase B"/>
    <property type="match status" value="1"/>
</dbReference>
<keyword evidence="6" id="KW-0698">rRNA processing</keyword>
<comment type="similarity">
    <text evidence="3 14">Belongs to the class I-like SAM-binding methyltransferase superfamily. RsmB/NOP family.</text>
</comment>
<dbReference type="PROSITE" id="PS01153">
    <property type="entry name" value="NOL1_NOP2_SUN"/>
    <property type="match status" value="1"/>
</dbReference>
<evidence type="ECO:0000256" key="13">
    <source>
        <dbReference type="ARBA" id="ARBA00047283"/>
    </source>
</evidence>
<dbReference type="InterPro" id="IPR001678">
    <property type="entry name" value="MeTrfase_RsmB-F_NOP2_dom"/>
</dbReference>
<dbReference type="PANTHER" id="PTHR22807:SF61">
    <property type="entry name" value="NOL1_NOP2_SUN FAMILY PROTEIN _ ANTITERMINATION NUSB DOMAIN-CONTAINING PROTEIN"/>
    <property type="match status" value="1"/>
</dbReference>
<dbReference type="InterPro" id="IPR018314">
    <property type="entry name" value="RsmB/NOL1/NOP2-like_CS"/>
</dbReference>
<dbReference type="RefSeq" id="WP_085211250.1">
    <property type="nucleotide sequence ID" value="NZ_FXAM01000001.1"/>
</dbReference>
<keyword evidence="8 14" id="KW-0808">Transferase</keyword>
<dbReference type="EC" id="2.1.1.176" evidence="4"/>
<evidence type="ECO:0000256" key="10">
    <source>
        <dbReference type="ARBA" id="ARBA00022884"/>
    </source>
</evidence>
<dbReference type="NCBIfam" id="TIGR00563">
    <property type="entry name" value="rsmB"/>
    <property type="match status" value="1"/>
</dbReference>
<feature type="active site" description="Nucleophile" evidence="14">
    <location>
        <position position="370"/>
    </location>
</feature>
<feature type="domain" description="SAM-dependent MTase RsmB/NOP-type" evidence="15">
    <location>
        <begin position="158"/>
        <end position="428"/>
    </location>
</feature>
<evidence type="ECO:0000256" key="9">
    <source>
        <dbReference type="ARBA" id="ARBA00022691"/>
    </source>
</evidence>
<dbReference type="Gene3D" id="3.30.70.1170">
    <property type="entry name" value="Sun protein, domain 3"/>
    <property type="match status" value="1"/>
</dbReference>
<accession>A0A1Y6CV98</accession>
<name>A0A1Y6CV98_9GAMM</name>
<dbReference type="InterPro" id="IPR035926">
    <property type="entry name" value="NusB-like_sf"/>
</dbReference>